<evidence type="ECO:0000313" key="3">
    <source>
        <dbReference type="Proteomes" id="UP000018031"/>
    </source>
</evidence>
<gene>
    <name evidence="2" type="ORF">PORCRE_1184</name>
</gene>
<organism evidence="2 3">
    <name type="scientific">Porphyromonas crevioricanis JCM 15906</name>
    <dbReference type="NCBI Taxonomy" id="1305617"/>
    <lineage>
        <taxon>Bacteria</taxon>
        <taxon>Pseudomonadati</taxon>
        <taxon>Bacteroidota</taxon>
        <taxon>Bacteroidia</taxon>
        <taxon>Bacteroidales</taxon>
        <taxon>Porphyromonadaceae</taxon>
        <taxon>Porphyromonas</taxon>
    </lineage>
</organism>
<feature type="chain" id="PRO_5004586585" description="Outer membrane protein beta-barrel domain-containing protein" evidence="1">
    <location>
        <begin position="29"/>
        <end position="178"/>
    </location>
</feature>
<evidence type="ECO:0000313" key="2">
    <source>
        <dbReference type="EMBL" id="GAD05482.1"/>
    </source>
</evidence>
<protein>
    <recommendedName>
        <fullName evidence="4">Outer membrane protein beta-barrel domain-containing protein</fullName>
    </recommendedName>
</protein>
<reference evidence="2 3" key="2">
    <citation type="journal article" date="2013" name="Genome Announc.">
        <title>Draft Genome Sequences of Porphyromonas crevioricanis JCM 15906T and Porphyromonas cansulci JCM 13913T Isolated from a Canine Oral Cavity.</title>
        <authorList>
            <person name="Sakamoto M."/>
            <person name="Tanaka N."/>
            <person name="Shiwa Y."/>
            <person name="Yoshikawa H."/>
            <person name="Ohkuma M."/>
        </authorList>
    </citation>
    <scope>NUCLEOTIDE SEQUENCE [LARGE SCALE GENOMIC DNA]</scope>
    <source>
        <strain evidence="2 3">JCM 15906</strain>
    </source>
</reference>
<dbReference type="Proteomes" id="UP000018031">
    <property type="component" value="Unassembled WGS sequence"/>
</dbReference>
<evidence type="ECO:0008006" key="4">
    <source>
        <dbReference type="Google" id="ProtNLM"/>
    </source>
</evidence>
<accession>T1CNQ8</accession>
<proteinExistence type="predicted"/>
<name>T1CNQ8_9PORP</name>
<dbReference type="AlphaFoldDB" id="T1CNQ8"/>
<evidence type="ECO:0000256" key="1">
    <source>
        <dbReference type="SAM" id="SignalP"/>
    </source>
</evidence>
<reference evidence="3" key="1">
    <citation type="journal article" date="2013" name="Genome">
        <title>Draft Genome Sequences of Porphyromonas crevioricanis JCM 15906T and Porphyromonas cansulci JCM 13913T Isolated from a Canine Oral Cavity.</title>
        <authorList>
            <person name="Sakamoto M."/>
            <person name="Tanaka N."/>
            <person name="Shiwa Y."/>
            <person name="Yoshikawa H."/>
            <person name="Ohkuma M."/>
        </authorList>
    </citation>
    <scope>NUCLEOTIDE SEQUENCE [LARGE SCALE GENOMIC DNA]</scope>
    <source>
        <strain evidence="3">JCM 15906</strain>
    </source>
</reference>
<keyword evidence="1" id="KW-0732">Signal</keyword>
<sequence length="178" mass="19779">MYEQNDVDMKKKILLFAFFMACVAAAFAQQSGANLSLDPVAKRNELSINLFSTIFASTPEISYERMLNEDMGVGGRFMASLDKERYAGVNVALTPTFRWYFMGNSVSTTRYASGLFAEVNASVGDYLDEFHAGLGMGTGYKYVNKSGWSFQLGIYGTRFLGEGYGMTGFFQMSVGKRF</sequence>
<dbReference type="EMBL" id="BAOU01000030">
    <property type="protein sequence ID" value="GAD05482.1"/>
    <property type="molecule type" value="Genomic_DNA"/>
</dbReference>
<feature type="signal peptide" evidence="1">
    <location>
        <begin position="1"/>
        <end position="28"/>
    </location>
</feature>
<comment type="caution">
    <text evidence="2">The sequence shown here is derived from an EMBL/GenBank/DDBJ whole genome shotgun (WGS) entry which is preliminary data.</text>
</comment>